<evidence type="ECO:0000313" key="3">
    <source>
        <dbReference type="Proteomes" id="UP000012081"/>
    </source>
</evidence>
<keyword evidence="1" id="KW-0472">Membrane</keyword>
<feature type="transmembrane region" description="Helical" evidence="1">
    <location>
        <begin position="164"/>
        <end position="184"/>
    </location>
</feature>
<dbReference type="PATRIC" id="fig|1300222.3.peg.5160"/>
<feature type="transmembrane region" description="Helical" evidence="1">
    <location>
        <begin position="303"/>
        <end position="322"/>
    </location>
</feature>
<feature type="transmembrane region" description="Helical" evidence="1">
    <location>
        <begin position="39"/>
        <end position="67"/>
    </location>
</feature>
<protein>
    <submittedName>
        <fullName evidence="2">Uncharacterized protein</fullName>
    </submittedName>
</protein>
<evidence type="ECO:0000256" key="1">
    <source>
        <dbReference type="SAM" id="Phobius"/>
    </source>
</evidence>
<sequence>MRFMIEFFKEPYLILTSEGHRFIEKANQTKKLRDRISSFFINLAFSTILAIPFGFMVMLFIFSLLGSLRLEVEDGYSPYIYLFLPSAGLLFVILISILFLNINDGNKLSIPKIIFLLLRVISSIQLIKQMKIFFAYFITTTIGIAFCLYSVLTWIKIPQDFHGSVIWIIALISSISAGVLFSELTLNKITRYTRAFIFYSLMFIGFLYWSLYQTILYLNSKMDDLTIASFGVSIFGLVFTLSTVVDKGRALLEEQFISNKEMLDKEWNDILSTYHFIDNKKQELTKIVDESKQLWRNGKKQRVVFAIISSIGSIPIVFGVLFTNKYFFEELMPKIIHFLKEKWTSSLFKGNEQLATSTFILFVFLGGLIWSIFNLVRRFKSAAWYTRLILLGRTVLLMIPSLLILGNIFPDIKIFLYNYLMVPLFFVLVVISIFMKFTKKK</sequence>
<dbReference type="Proteomes" id="UP000012081">
    <property type="component" value="Unassembled WGS sequence"/>
</dbReference>
<dbReference type="EMBL" id="APBN01000023">
    <property type="protein sequence ID" value="EMT50016.1"/>
    <property type="molecule type" value="Genomic_DNA"/>
</dbReference>
<keyword evidence="3" id="KW-1185">Reference proteome</keyword>
<keyword evidence="1" id="KW-1133">Transmembrane helix</keyword>
<accession>M8DSV4</accession>
<feature type="transmembrane region" description="Helical" evidence="1">
    <location>
        <begin position="354"/>
        <end position="376"/>
    </location>
</feature>
<gene>
    <name evidence="2" type="ORF">I532_24552</name>
</gene>
<dbReference type="RefSeq" id="WP_003392928.1">
    <property type="nucleotide sequence ID" value="NZ_APBN01000023.1"/>
</dbReference>
<feature type="transmembrane region" description="Helical" evidence="1">
    <location>
        <begin position="388"/>
        <end position="409"/>
    </location>
</feature>
<proteinExistence type="predicted"/>
<feature type="transmembrane region" description="Helical" evidence="1">
    <location>
        <begin position="227"/>
        <end position="245"/>
    </location>
</feature>
<feature type="transmembrane region" description="Helical" evidence="1">
    <location>
        <begin position="132"/>
        <end position="152"/>
    </location>
</feature>
<name>M8DSV4_9BACL</name>
<comment type="caution">
    <text evidence="2">The sequence shown here is derived from an EMBL/GenBank/DDBJ whole genome shotgun (WGS) entry which is preliminary data.</text>
</comment>
<dbReference type="AlphaFoldDB" id="M8DSV4"/>
<feature type="transmembrane region" description="Helical" evidence="1">
    <location>
        <begin position="79"/>
        <end position="102"/>
    </location>
</feature>
<keyword evidence="1" id="KW-0812">Transmembrane</keyword>
<reference evidence="2 3" key="1">
    <citation type="submission" date="2013-03" db="EMBL/GenBank/DDBJ databases">
        <title>Assembly of a new bacterial strain Brevibacillus borstelensis AK1.</title>
        <authorList>
            <person name="Rajan I."/>
            <person name="PoliReddy D."/>
            <person name="Sugumar T."/>
            <person name="Rathinam K."/>
            <person name="Alqarawi S."/>
            <person name="Khalil A.B."/>
            <person name="Sivakumar N."/>
        </authorList>
    </citation>
    <scope>NUCLEOTIDE SEQUENCE [LARGE SCALE GENOMIC DNA]</scope>
    <source>
        <strain evidence="2 3">AK1</strain>
    </source>
</reference>
<evidence type="ECO:0000313" key="2">
    <source>
        <dbReference type="EMBL" id="EMT50016.1"/>
    </source>
</evidence>
<organism evidence="2 3">
    <name type="scientific">Brevibacillus borstelensis AK1</name>
    <dbReference type="NCBI Taxonomy" id="1300222"/>
    <lineage>
        <taxon>Bacteria</taxon>
        <taxon>Bacillati</taxon>
        <taxon>Bacillota</taxon>
        <taxon>Bacilli</taxon>
        <taxon>Bacillales</taxon>
        <taxon>Paenibacillaceae</taxon>
        <taxon>Brevibacillus</taxon>
    </lineage>
</organism>
<feature type="transmembrane region" description="Helical" evidence="1">
    <location>
        <begin position="196"/>
        <end position="215"/>
    </location>
</feature>
<feature type="transmembrane region" description="Helical" evidence="1">
    <location>
        <begin position="415"/>
        <end position="435"/>
    </location>
</feature>